<dbReference type="PANTHER" id="PTHR42964:SF1">
    <property type="entry name" value="POLYKETIDE BIOSYNTHESIS ENOYL-COA HYDRATASE PKSH-RELATED"/>
    <property type="match status" value="1"/>
</dbReference>
<comment type="caution">
    <text evidence="2">The sequence shown here is derived from an EMBL/GenBank/DDBJ whole genome shotgun (WGS) entry which is preliminary data.</text>
</comment>
<gene>
    <name evidence="2" type="ORF">ACFS7Z_09660</name>
</gene>
<keyword evidence="3" id="KW-1185">Reference proteome</keyword>
<reference evidence="3" key="1">
    <citation type="journal article" date="2019" name="Int. J. Syst. Evol. Microbiol.">
        <title>The Global Catalogue of Microorganisms (GCM) 10K type strain sequencing project: providing services to taxonomists for standard genome sequencing and annotation.</title>
        <authorList>
            <consortium name="The Broad Institute Genomics Platform"/>
            <consortium name="The Broad Institute Genome Sequencing Center for Infectious Disease"/>
            <person name="Wu L."/>
            <person name="Ma J."/>
        </authorList>
    </citation>
    <scope>NUCLEOTIDE SEQUENCE [LARGE SCALE GENOMIC DNA]</scope>
    <source>
        <strain evidence="3">KCTC 23984</strain>
    </source>
</reference>
<dbReference type="Pfam" id="PF00378">
    <property type="entry name" value="ECH_1"/>
    <property type="match status" value="1"/>
</dbReference>
<name>A0ABW6BUT9_9BACT</name>
<dbReference type="SUPFAM" id="SSF52096">
    <property type="entry name" value="ClpP/crotonase"/>
    <property type="match status" value="1"/>
</dbReference>
<dbReference type="InterPro" id="IPR029045">
    <property type="entry name" value="ClpP/crotonase-like_dom_sf"/>
</dbReference>
<dbReference type="EMBL" id="JBHUOX010000006">
    <property type="protein sequence ID" value="MFD3000624.1"/>
    <property type="molecule type" value="Genomic_DNA"/>
</dbReference>
<dbReference type="Gene3D" id="3.90.226.10">
    <property type="entry name" value="2-enoyl-CoA Hydratase, Chain A, domain 1"/>
    <property type="match status" value="1"/>
</dbReference>
<organism evidence="2 3">
    <name type="scientific">Pontibacter toksunensis</name>
    <dbReference type="NCBI Taxonomy" id="1332631"/>
    <lineage>
        <taxon>Bacteria</taxon>
        <taxon>Pseudomonadati</taxon>
        <taxon>Bacteroidota</taxon>
        <taxon>Cytophagia</taxon>
        <taxon>Cytophagales</taxon>
        <taxon>Hymenobacteraceae</taxon>
        <taxon>Pontibacter</taxon>
    </lineage>
</organism>
<evidence type="ECO:0000313" key="2">
    <source>
        <dbReference type="EMBL" id="MFD3000624.1"/>
    </source>
</evidence>
<dbReference type="PANTHER" id="PTHR42964">
    <property type="entry name" value="ENOYL-COA HYDRATASE"/>
    <property type="match status" value="1"/>
</dbReference>
<dbReference type="CDD" id="cd06558">
    <property type="entry name" value="crotonase-like"/>
    <property type="match status" value="1"/>
</dbReference>
<dbReference type="InterPro" id="IPR001753">
    <property type="entry name" value="Enoyl-CoA_hydra/iso"/>
</dbReference>
<accession>A0ABW6BUT9</accession>
<evidence type="ECO:0000256" key="1">
    <source>
        <dbReference type="ARBA" id="ARBA00005254"/>
    </source>
</evidence>
<dbReference type="InterPro" id="IPR051683">
    <property type="entry name" value="Enoyl-CoA_Hydratase/Isomerase"/>
</dbReference>
<dbReference type="RefSeq" id="WP_377483843.1">
    <property type="nucleotide sequence ID" value="NZ_JBHUOX010000006.1"/>
</dbReference>
<dbReference type="Proteomes" id="UP001597641">
    <property type="component" value="Unassembled WGS sequence"/>
</dbReference>
<evidence type="ECO:0000313" key="3">
    <source>
        <dbReference type="Proteomes" id="UP001597641"/>
    </source>
</evidence>
<proteinExistence type="inferred from homology"/>
<comment type="similarity">
    <text evidence="1">Belongs to the enoyl-CoA hydratase/isomerase family.</text>
</comment>
<protein>
    <submittedName>
        <fullName evidence="2">Enoyl-CoA hydratase/isomerase family protein</fullName>
    </submittedName>
</protein>
<sequence>MSKTDTKAAGTVEVTTDEQGIATIVFFHPSHNSLPGTLLDKLAETITKAGQEEQTKVIILKSGGERTFCAGASFDELIAIENKEQGLAFFSGFAKVINACRTSGKIIIGRVQGKAIGGGVGVAASTDYCFATQHAAVKLSELAIGIGPFVVGPAVERKIGLAAFSQLSLDASEFRSAAWAKEKGLYADVYETTEEMDAAVQAFATKLATYSPDALKAMKEIFWQETEHWDTLLLERAGISGTLVLSEFTRNFIQSFKAKK</sequence>